<evidence type="ECO:0000313" key="2">
    <source>
        <dbReference type="Proteomes" id="UP000735302"/>
    </source>
</evidence>
<accession>A0AAV4BQK3</accession>
<protein>
    <submittedName>
        <fullName evidence="1">Uncharacterized protein</fullName>
    </submittedName>
</protein>
<organism evidence="1 2">
    <name type="scientific">Plakobranchus ocellatus</name>
    <dbReference type="NCBI Taxonomy" id="259542"/>
    <lineage>
        <taxon>Eukaryota</taxon>
        <taxon>Metazoa</taxon>
        <taxon>Spiralia</taxon>
        <taxon>Lophotrochozoa</taxon>
        <taxon>Mollusca</taxon>
        <taxon>Gastropoda</taxon>
        <taxon>Heterobranchia</taxon>
        <taxon>Euthyneura</taxon>
        <taxon>Panpulmonata</taxon>
        <taxon>Sacoglossa</taxon>
        <taxon>Placobranchoidea</taxon>
        <taxon>Plakobranchidae</taxon>
        <taxon>Plakobranchus</taxon>
    </lineage>
</organism>
<name>A0AAV4BQK3_9GAST</name>
<reference evidence="1 2" key="1">
    <citation type="journal article" date="2021" name="Elife">
        <title>Chloroplast acquisition without the gene transfer in kleptoplastic sea slugs, Plakobranchus ocellatus.</title>
        <authorList>
            <person name="Maeda T."/>
            <person name="Takahashi S."/>
            <person name="Yoshida T."/>
            <person name="Shimamura S."/>
            <person name="Takaki Y."/>
            <person name="Nagai Y."/>
            <person name="Toyoda A."/>
            <person name="Suzuki Y."/>
            <person name="Arimoto A."/>
            <person name="Ishii H."/>
            <person name="Satoh N."/>
            <person name="Nishiyama T."/>
            <person name="Hasebe M."/>
            <person name="Maruyama T."/>
            <person name="Minagawa J."/>
            <person name="Obokata J."/>
            <person name="Shigenobu S."/>
        </authorList>
    </citation>
    <scope>NUCLEOTIDE SEQUENCE [LARGE SCALE GENOMIC DNA]</scope>
</reference>
<proteinExistence type="predicted"/>
<dbReference type="AlphaFoldDB" id="A0AAV4BQK3"/>
<sequence>MPCLHGKPDPSGRACSNGANFRDSTCTAAFAHAHSAWPRLSNQHNRRKSENVHALPFSPHIGVVATRYALHPTLPWANIVLRLQFVFITFSSILKSLLLVFLIPPLYEAVVAEWMANPPRDLQGPFCRGFEPCHHLYLTEGLTAS</sequence>
<gene>
    <name evidence="1" type="ORF">PoB_004836800</name>
</gene>
<dbReference type="Proteomes" id="UP000735302">
    <property type="component" value="Unassembled WGS sequence"/>
</dbReference>
<dbReference type="EMBL" id="BLXT01005284">
    <property type="protein sequence ID" value="GFO21863.1"/>
    <property type="molecule type" value="Genomic_DNA"/>
</dbReference>
<comment type="caution">
    <text evidence="1">The sequence shown here is derived from an EMBL/GenBank/DDBJ whole genome shotgun (WGS) entry which is preliminary data.</text>
</comment>
<keyword evidence="2" id="KW-1185">Reference proteome</keyword>
<evidence type="ECO:0000313" key="1">
    <source>
        <dbReference type="EMBL" id="GFO21863.1"/>
    </source>
</evidence>